<dbReference type="Gramene" id="TRITD4Av1G017760.1">
    <property type="protein sequence ID" value="TRITD4Av1G017760.1"/>
    <property type="gene ID" value="TRITD4Av1G017760"/>
</dbReference>
<gene>
    <name evidence="3" type="ORF">TRITD_4Av1G017760</name>
</gene>
<evidence type="ECO:0000313" key="3">
    <source>
        <dbReference type="EMBL" id="VAH87959.1"/>
    </source>
</evidence>
<keyword evidence="4" id="KW-1185">Reference proteome</keyword>
<name>A0A9R0S4R4_TRITD</name>
<proteinExistence type="predicted"/>
<keyword evidence="1" id="KW-0732">Signal</keyword>
<dbReference type="Pfam" id="PF03080">
    <property type="entry name" value="Neprosin"/>
    <property type="match status" value="1"/>
</dbReference>
<accession>A0A9R0S4R4</accession>
<evidence type="ECO:0000256" key="1">
    <source>
        <dbReference type="SAM" id="SignalP"/>
    </source>
</evidence>
<dbReference type="OMA" id="KYYFAIH"/>
<dbReference type="InterPro" id="IPR004314">
    <property type="entry name" value="Neprosin"/>
</dbReference>
<dbReference type="EMBL" id="LT934117">
    <property type="protein sequence ID" value="VAH87959.1"/>
    <property type="molecule type" value="Genomic_DNA"/>
</dbReference>
<feature type="chain" id="PRO_5040410116" description="Neprosin PEP catalytic domain-containing protein" evidence="1">
    <location>
        <begin position="25"/>
        <end position="277"/>
    </location>
</feature>
<dbReference type="PROSITE" id="PS52045">
    <property type="entry name" value="NEPROSIN_PEP_CD"/>
    <property type="match status" value="1"/>
</dbReference>
<reference evidence="3 4" key="1">
    <citation type="submission" date="2017-09" db="EMBL/GenBank/DDBJ databases">
        <authorList>
            <consortium name="International Durum Wheat Genome Sequencing Consortium (IDWGSC)"/>
            <person name="Milanesi L."/>
        </authorList>
    </citation>
    <scope>NUCLEOTIDE SEQUENCE [LARGE SCALE GENOMIC DNA]</scope>
    <source>
        <strain evidence="4">cv. Svevo</strain>
    </source>
</reference>
<sequence length="277" mass="30383">MSHLHLVLEIFALCTIFFVHQGLADQLTLNTREFAVHLTDDNDKGYYGISANMDVYGHNINVGQLSAGAIWIHNWEGDVNKKLNTIIVGWVVWPYRFNDSRTHLFTVWTKDNHQSTGCVNLDCPGFKLVKGSTISPGDIISPVSGINRKRQTITIRVSKESSSGDWWLYYGINGVPILVGYFPASLFDSLSTKATQISIGGHVRSTRNTIAPPMGSGAFASNPGQAASIHDIWLIHKDGRSTPIGNDARSKVTDGKLYSASPIGRAQFFYGGLEGKS</sequence>
<evidence type="ECO:0000313" key="4">
    <source>
        <dbReference type="Proteomes" id="UP000324705"/>
    </source>
</evidence>
<organism evidence="3 4">
    <name type="scientific">Triticum turgidum subsp. durum</name>
    <name type="common">Durum wheat</name>
    <name type="synonym">Triticum durum</name>
    <dbReference type="NCBI Taxonomy" id="4567"/>
    <lineage>
        <taxon>Eukaryota</taxon>
        <taxon>Viridiplantae</taxon>
        <taxon>Streptophyta</taxon>
        <taxon>Embryophyta</taxon>
        <taxon>Tracheophyta</taxon>
        <taxon>Spermatophyta</taxon>
        <taxon>Magnoliopsida</taxon>
        <taxon>Liliopsida</taxon>
        <taxon>Poales</taxon>
        <taxon>Poaceae</taxon>
        <taxon>BOP clade</taxon>
        <taxon>Pooideae</taxon>
        <taxon>Triticodae</taxon>
        <taxon>Triticeae</taxon>
        <taxon>Triticinae</taxon>
        <taxon>Triticum</taxon>
    </lineage>
</organism>
<dbReference type="AlphaFoldDB" id="A0A9R0S4R4"/>
<dbReference type="PANTHER" id="PTHR31589:SF230">
    <property type="entry name" value="NEPROSIN DOMAIN-CONTAINING PROTEIN"/>
    <property type="match status" value="1"/>
</dbReference>
<feature type="signal peptide" evidence="1">
    <location>
        <begin position="1"/>
        <end position="24"/>
    </location>
</feature>
<dbReference type="InterPro" id="IPR053168">
    <property type="entry name" value="Glutamic_endopeptidase"/>
</dbReference>
<dbReference type="Gene3D" id="3.90.1320.10">
    <property type="entry name" value="Outer-capsid protein sigma 3, large lobe"/>
    <property type="match status" value="1"/>
</dbReference>
<protein>
    <recommendedName>
        <fullName evidence="2">Neprosin PEP catalytic domain-containing protein</fullName>
    </recommendedName>
</protein>
<dbReference type="PANTHER" id="PTHR31589">
    <property type="entry name" value="PROTEIN, PUTATIVE (DUF239)-RELATED-RELATED"/>
    <property type="match status" value="1"/>
</dbReference>
<feature type="domain" description="Neprosin PEP catalytic" evidence="2">
    <location>
        <begin position="26"/>
        <end position="277"/>
    </location>
</feature>
<dbReference type="Proteomes" id="UP000324705">
    <property type="component" value="Chromosome 4A"/>
</dbReference>
<evidence type="ECO:0000259" key="2">
    <source>
        <dbReference type="PROSITE" id="PS52045"/>
    </source>
</evidence>